<feature type="compositionally biased region" description="Basic and acidic residues" evidence="1">
    <location>
        <begin position="1"/>
        <end position="36"/>
    </location>
</feature>
<keyword evidence="2" id="KW-0812">Transmembrane</keyword>
<dbReference type="Proteomes" id="UP001165082">
    <property type="component" value="Unassembled WGS sequence"/>
</dbReference>
<dbReference type="EMBL" id="BRXZ01000780">
    <property type="protein sequence ID" value="GMH53761.1"/>
    <property type="molecule type" value="Genomic_DNA"/>
</dbReference>
<accession>A0A9W6ZK95</accession>
<reference evidence="3" key="1">
    <citation type="submission" date="2022-07" db="EMBL/GenBank/DDBJ databases">
        <title>Genome analysis of Parmales, a sister group of diatoms, reveals the evolutionary specialization of diatoms from phago-mixotrophs to photoautotrophs.</title>
        <authorList>
            <person name="Ban H."/>
            <person name="Sato S."/>
            <person name="Yoshikawa S."/>
            <person name="Kazumasa Y."/>
            <person name="Nakamura Y."/>
            <person name="Ichinomiya M."/>
            <person name="Saitoh K."/>
            <person name="Sato N."/>
            <person name="Blanc-Mathieu R."/>
            <person name="Endo H."/>
            <person name="Kuwata A."/>
            <person name="Ogata H."/>
        </authorList>
    </citation>
    <scope>NUCLEOTIDE SEQUENCE</scope>
</reference>
<sequence>MKEGEMKEGEMKEGEMKEGEMKEGEMKEGEMKEGKRGPRCVVGLQERNQTKVIVGATILNGIRTLGGGTESLTSYTFTQSCASNALESFRPVATPTTIASLYGVTLTYMFGVIINAAKLSSSNGLPTLLRGTTLEVIFQVVANLIIPTGLVHMLVHYSHEIMEKAGVGGTVGAWAPTR</sequence>
<feature type="transmembrane region" description="Helical" evidence="2">
    <location>
        <begin position="98"/>
        <end position="116"/>
    </location>
</feature>
<evidence type="ECO:0000313" key="3">
    <source>
        <dbReference type="EMBL" id="GMH53761.1"/>
    </source>
</evidence>
<evidence type="ECO:0000256" key="1">
    <source>
        <dbReference type="SAM" id="MobiDB-lite"/>
    </source>
</evidence>
<keyword evidence="2" id="KW-1133">Transmembrane helix</keyword>
<keyword evidence="2" id="KW-0472">Membrane</keyword>
<dbReference type="AlphaFoldDB" id="A0A9W6ZK95"/>
<feature type="region of interest" description="Disordered" evidence="1">
    <location>
        <begin position="1"/>
        <end position="37"/>
    </location>
</feature>
<organism evidence="3 4">
    <name type="scientific">Triparma retinervis</name>
    <dbReference type="NCBI Taxonomy" id="2557542"/>
    <lineage>
        <taxon>Eukaryota</taxon>
        <taxon>Sar</taxon>
        <taxon>Stramenopiles</taxon>
        <taxon>Ochrophyta</taxon>
        <taxon>Bolidophyceae</taxon>
        <taxon>Parmales</taxon>
        <taxon>Triparmaceae</taxon>
        <taxon>Triparma</taxon>
    </lineage>
</organism>
<evidence type="ECO:0000256" key="2">
    <source>
        <dbReference type="SAM" id="Phobius"/>
    </source>
</evidence>
<gene>
    <name evidence="3" type="ORF">TrRE_jg6116</name>
</gene>
<keyword evidence="4" id="KW-1185">Reference proteome</keyword>
<protein>
    <submittedName>
        <fullName evidence="3">Uncharacterized protein</fullName>
    </submittedName>
</protein>
<proteinExistence type="predicted"/>
<comment type="caution">
    <text evidence="3">The sequence shown here is derived from an EMBL/GenBank/DDBJ whole genome shotgun (WGS) entry which is preliminary data.</text>
</comment>
<dbReference type="OrthoDB" id="10515282at2759"/>
<evidence type="ECO:0000313" key="4">
    <source>
        <dbReference type="Proteomes" id="UP001165082"/>
    </source>
</evidence>
<name>A0A9W6ZK95_9STRA</name>
<feature type="transmembrane region" description="Helical" evidence="2">
    <location>
        <begin position="136"/>
        <end position="155"/>
    </location>
</feature>